<dbReference type="Pfam" id="PF17667">
    <property type="entry name" value="Pkinase_fungal"/>
    <property type="match status" value="1"/>
</dbReference>
<dbReference type="OrthoDB" id="3527946at2759"/>
<dbReference type="PANTHER" id="PTHR38248">
    <property type="entry name" value="FUNK1 6"/>
    <property type="match status" value="1"/>
</dbReference>
<feature type="domain" description="Fungal-type protein kinase" evidence="1">
    <location>
        <begin position="8"/>
        <end position="38"/>
    </location>
</feature>
<sequence>MIPCIIQASTGTMQFMAVEVLEGKGHTYRHDLESFLYVDVHSIWDMDKNRFENIIAQFTAVFEELKLLARDLRNVLFPIKDATSSWKPFYSLSHPNVDAVKGH</sequence>
<organism evidence="2 3">
    <name type="scientific">Venustampulla echinocandica</name>
    <dbReference type="NCBI Taxonomy" id="2656787"/>
    <lineage>
        <taxon>Eukaryota</taxon>
        <taxon>Fungi</taxon>
        <taxon>Dikarya</taxon>
        <taxon>Ascomycota</taxon>
        <taxon>Pezizomycotina</taxon>
        <taxon>Leotiomycetes</taxon>
        <taxon>Helotiales</taxon>
        <taxon>Pleuroascaceae</taxon>
        <taxon>Venustampulla</taxon>
    </lineage>
</organism>
<keyword evidence="3" id="KW-1185">Reference proteome</keyword>
<dbReference type="PANTHER" id="PTHR38248:SF2">
    <property type="entry name" value="FUNK1 11"/>
    <property type="match status" value="1"/>
</dbReference>
<comment type="caution">
    <text evidence="2">The sequence shown here is derived from an EMBL/GenBank/DDBJ whole genome shotgun (WGS) entry which is preliminary data.</text>
</comment>
<proteinExistence type="predicted"/>
<reference evidence="2 3" key="1">
    <citation type="journal article" date="2018" name="IMA Fungus">
        <title>IMA Genome-F 9: Draft genome sequence of Annulohypoxylon stygium, Aspergillus mulundensis, Berkeleyomyces basicola (syn. Thielaviopsis basicola), Ceratocystis smalleyi, two Cercospora beticola strains, Coleophoma cylindrospora, Fusarium fracticaudum, Phialophora cf. hyalina, and Morchella septimelata.</title>
        <authorList>
            <person name="Wingfield B.D."/>
            <person name="Bills G.F."/>
            <person name="Dong Y."/>
            <person name="Huang W."/>
            <person name="Nel W.J."/>
            <person name="Swalarsk-Parry B.S."/>
            <person name="Vaghefi N."/>
            <person name="Wilken P.M."/>
            <person name="An Z."/>
            <person name="de Beer Z.W."/>
            <person name="De Vos L."/>
            <person name="Chen L."/>
            <person name="Duong T.A."/>
            <person name="Gao Y."/>
            <person name="Hammerbacher A."/>
            <person name="Kikkert J.R."/>
            <person name="Li Y."/>
            <person name="Li H."/>
            <person name="Li K."/>
            <person name="Li Q."/>
            <person name="Liu X."/>
            <person name="Ma X."/>
            <person name="Naidoo K."/>
            <person name="Pethybridge S.J."/>
            <person name="Sun J."/>
            <person name="Steenkamp E.T."/>
            <person name="van der Nest M.A."/>
            <person name="van Wyk S."/>
            <person name="Wingfield M.J."/>
            <person name="Xiong C."/>
            <person name="Yue Q."/>
            <person name="Zhang X."/>
        </authorList>
    </citation>
    <scope>NUCLEOTIDE SEQUENCE [LARGE SCALE GENOMIC DNA]</scope>
    <source>
        <strain evidence="2 3">BP 5553</strain>
    </source>
</reference>
<accession>A0A370TL52</accession>
<dbReference type="InterPro" id="IPR040976">
    <property type="entry name" value="Pkinase_fungal"/>
</dbReference>
<protein>
    <recommendedName>
        <fullName evidence="1">Fungal-type protein kinase domain-containing protein</fullName>
    </recommendedName>
</protein>
<name>A0A370TL52_9HELO</name>
<evidence type="ECO:0000313" key="2">
    <source>
        <dbReference type="EMBL" id="RDL36262.1"/>
    </source>
</evidence>
<dbReference type="InterPro" id="IPR011009">
    <property type="entry name" value="Kinase-like_dom_sf"/>
</dbReference>
<dbReference type="EMBL" id="NPIC01000005">
    <property type="protein sequence ID" value="RDL36262.1"/>
    <property type="molecule type" value="Genomic_DNA"/>
</dbReference>
<dbReference type="SUPFAM" id="SSF56112">
    <property type="entry name" value="Protein kinase-like (PK-like)"/>
    <property type="match status" value="1"/>
</dbReference>
<dbReference type="STRING" id="2656787.A0A370TL52"/>
<evidence type="ECO:0000259" key="1">
    <source>
        <dbReference type="Pfam" id="PF17667"/>
    </source>
</evidence>
<dbReference type="Proteomes" id="UP000254866">
    <property type="component" value="Unassembled WGS sequence"/>
</dbReference>
<gene>
    <name evidence="2" type="ORF">BP5553_06874</name>
</gene>
<dbReference type="AlphaFoldDB" id="A0A370TL52"/>
<dbReference type="RefSeq" id="XP_031868918.1">
    <property type="nucleotide sequence ID" value="XM_032015497.1"/>
</dbReference>
<dbReference type="GeneID" id="43599723"/>
<evidence type="ECO:0000313" key="3">
    <source>
        <dbReference type="Proteomes" id="UP000254866"/>
    </source>
</evidence>